<dbReference type="KEGG" id="faa:HMPREF0389_00313"/>
<comment type="similarity">
    <text evidence="1 5 7">Belongs to the FtsZ family.</text>
</comment>
<dbReference type="GO" id="GO:0032153">
    <property type="term" value="C:cell division site"/>
    <property type="evidence" value="ECO:0007669"/>
    <property type="project" value="UniProtKB-UniRule"/>
</dbReference>
<dbReference type="Proteomes" id="UP000007468">
    <property type="component" value="Chromosome"/>
</dbReference>
<proteinExistence type="inferred from homology"/>
<keyword evidence="5 7" id="KW-0131">Cell cycle</keyword>
<feature type="binding site" evidence="5">
    <location>
        <begin position="22"/>
        <end position="26"/>
    </location>
    <ligand>
        <name>GTP</name>
        <dbReference type="ChEBI" id="CHEBI:37565"/>
    </ligand>
</feature>
<dbReference type="OrthoDB" id="9813375at2"/>
<evidence type="ECO:0000256" key="8">
    <source>
        <dbReference type="SAM" id="Coils"/>
    </source>
</evidence>
<dbReference type="InterPro" id="IPR036525">
    <property type="entry name" value="Tubulin/FtsZ_GTPase_sf"/>
</dbReference>
<dbReference type="Gene3D" id="3.30.1330.20">
    <property type="entry name" value="Tubulin/FtsZ, C-terminal domain"/>
    <property type="match status" value="1"/>
</dbReference>
<dbReference type="SUPFAM" id="SSF52490">
    <property type="entry name" value="Tubulin nucleotide-binding domain-like"/>
    <property type="match status" value="1"/>
</dbReference>
<keyword evidence="2 5" id="KW-0547">Nucleotide-binding</keyword>
<dbReference type="RefSeq" id="WP_014261994.1">
    <property type="nucleotide sequence ID" value="NC_016630.1"/>
</dbReference>
<evidence type="ECO:0000256" key="7">
    <source>
        <dbReference type="RuleBase" id="RU000631"/>
    </source>
</evidence>
<dbReference type="GO" id="GO:0000917">
    <property type="term" value="P:division septum assembly"/>
    <property type="evidence" value="ECO:0007669"/>
    <property type="project" value="UniProtKB-KW"/>
</dbReference>
<dbReference type="InterPro" id="IPR000158">
    <property type="entry name" value="Cell_div_FtsZ"/>
</dbReference>
<keyword evidence="4 5" id="KW-0717">Septation</keyword>
<feature type="binding site" evidence="5">
    <location>
        <begin position="109"/>
        <end position="111"/>
    </location>
    <ligand>
        <name>GTP</name>
        <dbReference type="ChEBI" id="CHEBI:37565"/>
    </ligand>
</feature>
<evidence type="ECO:0000259" key="10">
    <source>
        <dbReference type="SMART" id="SM00865"/>
    </source>
</evidence>
<dbReference type="InterPro" id="IPR018316">
    <property type="entry name" value="Tubulin/FtsZ_2-layer-sand-dom"/>
</dbReference>
<evidence type="ECO:0000259" key="9">
    <source>
        <dbReference type="SMART" id="SM00864"/>
    </source>
</evidence>
<keyword evidence="3 5" id="KW-0342">GTP-binding</keyword>
<dbReference type="GO" id="GO:0051258">
    <property type="term" value="P:protein polymerization"/>
    <property type="evidence" value="ECO:0007669"/>
    <property type="project" value="UniProtKB-UniRule"/>
</dbReference>
<comment type="subunit">
    <text evidence="5">Homodimer. Polymerizes to form a dynamic ring structure in a strictly GTP-dependent manner. Interacts directly with several other division proteins.</text>
</comment>
<evidence type="ECO:0000256" key="3">
    <source>
        <dbReference type="ARBA" id="ARBA00023134"/>
    </source>
</evidence>
<evidence type="ECO:0000256" key="5">
    <source>
        <dbReference type="HAMAP-Rule" id="MF_00909"/>
    </source>
</evidence>
<evidence type="ECO:0000256" key="4">
    <source>
        <dbReference type="ARBA" id="ARBA00023210"/>
    </source>
</evidence>
<dbReference type="STRING" id="546269.HMPREF0389_00313"/>
<feature type="domain" description="Tubulin/FtsZ GTPase" evidence="9">
    <location>
        <begin position="14"/>
        <end position="206"/>
    </location>
</feature>
<dbReference type="NCBIfam" id="TIGR00065">
    <property type="entry name" value="ftsZ"/>
    <property type="match status" value="1"/>
</dbReference>
<dbReference type="PROSITE" id="PS01135">
    <property type="entry name" value="FTSZ_2"/>
    <property type="match status" value="1"/>
</dbReference>
<feature type="binding site" evidence="5">
    <location>
        <position position="140"/>
    </location>
    <ligand>
        <name>GTP</name>
        <dbReference type="ChEBI" id="CHEBI:37565"/>
    </ligand>
</feature>
<dbReference type="EMBL" id="CP002390">
    <property type="protein sequence ID" value="EFE28398.1"/>
    <property type="molecule type" value="Genomic_DNA"/>
</dbReference>
<dbReference type="InterPro" id="IPR045061">
    <property type="entry name" value="FtsZ/CetZ"/>
</dbReference>
<evidence type="ECO:0000313" key="11">
    <source>
        <dbReference type="EMBL" id="EFE28398.1"/>
    </source>
</evidence>
<dbReference type="GO" id="GO:0043093">
    <property type="term" value="P:FtsZ-dependent cytokinesis"/>
    <property type="evidence" value="ECO:0007669"/>
    <property type="project" value="UniProtKB-UniRule"/>
</dbReference>
<sequence>MVQLDMKDNVNSEVIKVIGVGGGGGNAVNRMIQAGIVGVEYITVNTDAQALYKSEATTKLQIGTKLTRGLGAGADPEIGRKAAEETIEEIKSELAGTDMVFITAGMGGGTGTGAAPVIANVAKEMGILTVGIVTKPFFMEGMQKLRKAEKGIKELEENVDTLIVIPNDKILEMSAKDTRLDDAFEMANQVLKQGVRGITDIIKVPGIINVDFADVRNTMVNKGIAHMGIGSAKGENRALEAAKQAIFSPLLETTVKGAKALLLNVTAPKDSFTVSEFQEASQFITENVEREDVETIIGTAYSDDEDDKIVITVIATGFDDDVEMISKEVFSKGKESDKKQNVELVDTFTEPQVFKIPDWMKGKK</sequence>
<keyword evidence="12" id="KW-1185">Reference proteome</keyword>
<comment type="subcellular location">
    <subcellularLocation>
        <location evidence="5">Cytoplasm</location>
    </subcellularLocation>
    <text evidence="5">Assembles at midcell at the inner surface of the cytoplasmic membrane.</text>
</comment>
<evidence type="ECO:0000256" key="6">
    <source>
        <dbReference type="NCBIfam" id="TIGR00065"/>
    </source>
</evidence>
<evidence type="ECO:0000256" key="1">
    <source>
        <dbReference type="ARBA" id="ARBA00009690"/>
    </source>
</evidence>
<dbReference type="PROSITE" id="PS01134">
    <property type="entry name" value="FTSZ_1"/>
    <property type="match status" value="1"/>
</dbReference>
<dbReference type="InterPro" id="IPR037103">
    <property type="entry name" value="Tubulin/FtsZ-like_C"/>
</dbReference>
<dbReference type="SUPFAM" id="SSF55307">
    <property type="entry name" value="Tubulin C-terminal domain-like"/>
    <property type="match status" value="1"/>
</dbReference>
<evidence type="ECO:0000313" key="12">
    <source>
        <dbReference type="Proteomes" id="UP000007468"/>
    </source>
</evidence>
<dbReference type="Gene3D" id="3.40.50.1440">
    <property type="entry name" value="Tubulin/FtsZ, GTPase domain"/>
    <property type="match status" value="1"/>
</dbReference>
<dbReference type="SMART" id="SM00865">
    <property type="entry name" value="Tubulin_C"/>
    <property type="match status" value="1"/>
</dbReference>
<dbReference type="Pfam" id="PF00091">
    <property type="entry name" value="Tubulin"/>
    <property type="match status" value="1"/>
</dbReference>
<dbReference type="InterPro" id="IPR003008">
    <property type="entry name" value="Tubulin_FtsZ_GTPase"/>
</dbReference>
<reference evidence="12" key="1">
    <citation type="submission" date="2010-12" db="EMBL/GenBank/DDBJ databases">
        <title>The genome sequence of Filifactor alocis strain ATCC 35896.</title>
        <authorList>
            <consortium name="The Broad Institute Genome Sequencing Platform"/>
            <person name="Ward D."/>
            <person name="Earl A."/>
            <person name="Feldgarden M."/>
            <person name="Young S.K."/>
            <person name="Gargeya S."/>
            <person name="Zeng Q."/>
            <person name="Alvarado L."/>
            <person name="Berlin A."/>
            <person name="Bochicchio J."/>
            <person name="Chapman S.B."/>
            <person name="Chen Z."/>
            <person name="Freedman E."/>
            <person name="Gellesch M."/>
            <person name="Goldberg J."/>
            <person name="Griggs A."/>
            <person name="Gujja S."/>
            <person name="Heilman E."/>
            <person name="Heiman D."/>
            <person name="Howarth C."/>
            <person name="Mehta T."/>
            <person name="Neiman D."/>
            <person name="Pearson M."/>
            <person name="Roberts A."/>
            <person name="Saif S."/>
            <person name="Shea T."/>
            <person name="Shenoy N."/>
            <person name="Sisk P."/>
            <person name="Stolte C."/>
            <person name="Sykes S."/>
            <person name="White J."/>
            <person name="Yandava C."/>
            <person name="Izard J."/>
            <person name="Blanton J.M."/>
            <person name="Baranova O.V."/>
            <person name="Tanner A.C."/>
            <person name="Dewhirst F.E."/>
            <person name="Haas B."/>
            <person name="Nusbaum C."/>
            <person name="Birren B."/>
        </authorList>
    </citation>
    <scope>NUCLEOTIDE SEQUENCE [LARGE SCALE GENOMIC DNA]</scope>
    <source>
        <strain evidence="12">ATCC 35896 / D40 B5</strain>
    </source>
</reference>
<evidence type="ECO:0000256" key="2">
    <source>
        <dbReference type="ARBA" id="ARBA00022741"/>
    </source>
</evidence>
<dbReference type="HAMAP" id="MF_00909">
    <property type="entry name" value="FtsZ"/>
    <property type="match status" value="1"/>
</dbReference>
<dbReference type="AlphaFoldDB" id="D6GRV7"/>
<gene>
    <name evidence="5 11" type="primary">ftsZ</name>
    <name evidence="11" type="ordered locus">HMPREF0389_00313</name>
</gene>
<dbReference type="InterPro" id="IPR020805">
    <property type="entry name" value="Cell_div_FtsZ_CS"/>
</dbReference>
<dbReference type="PATRIC" id="fig|546269.5.peg.342"/>
<dbReference type="GO" id="GO:0005525">
    <property type="term" value="F:GTP binding"/>
    <property type="evidence" value="ECO:0007669"/>
    <property type="project" value="UniProtKB-UniRule"/>
</dbReference>
<protein>
    <recommendedName>
        <fullName evidence="5 6">Cell division protein FtsZ</fullName>
    </recommendedName>
</protein>
<feature type="binding site" evidence="5">
    <location>
        <position position="188"/>
    </location>
    <ligand>
        <name>GTP</name>
        <dbReference type="ChEBI" id="CHEBI:37565"/>
    </ligand>
</feature>
<dbReference type="eggNOG" id="COG0206">
    <property type="taxonomic scope" value="Bacteria"/>
</dbReference>
<dbReference type="InterPro" id="IPR024757">
    <property type="entry name" value="FtsZ_C"/>
</dbReference>
<dbReference type="PRINTS" id="PR00423">
    <property type="entry name" value="CELLDVISFTSZ"/>
</dbReference>
<feature type="domain" description="Tubulin/FtsZ 2-layer sandwich" evidence="10">
    <location>
        <begin position="208"/>
        <end position="327"/>
    </location>
</feature>
<name>D6GRV7_FILAD</name>
<dbReference type="InterPro" id="IPR008280">
    <property type="entry name" value="Tub_FtsZ_C"/>
</dbReference>
<dbReference type="CDD" id="cd02201">
    <property type="entry name" value="FtsZ_type1"/>
    <property type="match status" value="1"/>
</dbReference>
<keyword evidence="8" id="KW-0175">Coiled coil</keyword>
<organism evidence="11 12">
    <name type="scientific">Filifactor alocis (strain ATCC 35896 / CCUG 47790 / D40 B5)</name>
    <name type="common">Fusobacterium alocis</name>
    <dbReference type="NCBI Taxonomy" id="546269"/>
    <lineage>
        <taxon>Bacteria</taxon>
        <taxon>Bacillati</taxon>
        <taxon>Bacillota</taxon>
        <taxon>Clostridia</taxon>
        <taxon>Peptostreptococcales</taxon>
        <taxon>Filifactoraceae</taxon>
        <taxon>Filifactor</taxon>
    </lineage>
</organism>
<accession>D6GRV7</accession>
<dbReference type="PANTHER" id="PTHR30314:SF3">
    <property type="entry name" value="MITOCHONDRIAL DIVISION PROTEIN FSZA"/>
    <property type="match status" value="1"/>
</dbReference>
<dbReference type="GO" id="GO:0005737">
    <property type="term" value="C:cytoplasm"/>
    <property type="evidence" value="ECO:0007669"/>
    <property type="project" value="UniProtKB-SubCell"/>
</dbReference>
<dbReference type="SMART" id="SM00864">
    <property type="entry name" value="Tubulin"/>
    <property type="match status" value="1"/>
</dbReference>
<dbReference type="GO" id="GO:0003924">
    <property type="term" value="F:GTPase activity"/>
    <property type="evidence" value="ECO:0007669"/>
    <property type="project" value="UniProtKB-UniRule"/>
</dbReference>
<feature type="coiled-coil region" evidence="8">
    <location>
        <begin position="138"/>
        <end position="165"/>
    </location>
</feature>
<comment type="function">
    <text evidence="5 7">Essential cell division protein that forms a contractile ring structure (Z ring) at the future cell division site. The regulation of the ring assembly controls the timing and the location of cell division. One of the functions of the FtsZ ring is to recruit other cell division proteins to the septum to produce a new cell wall between the dividing cells. Binds GTP and shows GTPase activity.</text>
</comment>
<feature type="binding site" evidence="5">
    <location>
        <position position="144"/>
    </location>
    <ligand>
        <name>GTP</name>
        <dbReference type="ChEBI" id="CHEBI:37565"/>
    </ligand>
</feature>
<keyword evidence="5 7" id="KW-0132">Cell division</keyword>
<dbReference type="FunFam" id="3.40.50.1440:FF:000001">
    <property type="entry name" value="Cell division protein FtsZ"/>
    <property type="match status" value="1"/>
</dbReference>
<keyword evidence="5" id="KW-0963">Cytoplasm</keyword>
<dbReference type="Pfam" id="PF12327">
    <property type="entry name" value="FtsZ_C"/>
    <property type="match status" value="1"/>
</dbReference>
<dbReference type="PANTHER" id="PTHR30314">
    <property type="entry name" value="CELL DIVISION PROTEIN FTSZ-RELATED"/>
    <property type="match status" value="1"/>
</dbReference>